<feature type="transmembrane region" description="Helical" evidence="1">
    <location>
        <begin position="73"/>
        <end position="94"/>
    </location>
</feature>
<keyword evidence="1" id="KW-0472">Membrane</keyword>
<dbReference type="EMBL" id="DROM01000344">
    <property type="protein sequence ID" value="HHH13712.1"/>
    <property type="molecule type" value="Genomic_DNA"/>
</dbReference>
<keyword evidence="1" id="KW-1133">Transmembrane helix</keyword>
<feature type="transmembrane region" description="Helical" evidence="1">
    <location>
        <begin position="149"/>
        <end position="169"/>
    </location>
</feature>
<keyword evidence="1" id="KW-0812">Transmembrane</keyword>
<reference evidence="2" key="1">
    <citation type="journal article" date="2020" name="mSystems">
        <title>Genome- and Community-Level Interaction Insights into Carbon Utilization and Element Cycling Functions of Hydrothermarchaeota in Hydrothermal Sediment.</title>
        <authorList>
            <person name="Zhou Z."/>
            <person name="Liu Y."/>
            <person name="Xu W."/>
            <person name="Pan J."/>
            <person name="Luo Z.H."/>
            <person name="Li M."/>
        </authorList>
    </citation>
    <scope>NUCLEOTIDE SEQUENCE [LARGE SCALE GENOMIC DNA]</scope>
    <source>
        <strain evidence="2">HyVt-535</strain>
    </source>
</reference>
<comment type="caution">
    <text evidence="2">The sequence shown here is derived from an EMBL/GenBank/DDBJ whole genome shotgun (WGS) entry which is preliminary data.</text>
</comment>
<protein>
    <recommendedName>
        <fullName evidence="3">Nitrate reductase</fullName>
    </recommendedName>
</protein>
<accession>A0A7C5IZ57</accession>
<dbReference type="AlphaFoldDB" id="A0A7C5IZ57"/>
<evidence type="ECO:0000313" key="2">
    <source>
        <dbReference type="EMBL" id="HHH13712.1"/>
    </source>
</evidence>
<dbReference type="Gene3D" id="1.20.950.20">
    <property type="entry name" value="Transmembrane di-heme cytochromes, Chain C"/>
    <property type="match status" value="1"/>
</dbReference>
<dbReference type="InterPro" id="IPR036197">
    <property type="entry name" value="NarG-like_sf"/>
</dbReference>
<dbReference type="Proteomes" id="UP000886100">
    <property type="component" value="Unassembled WGS sequence"/>
</dbReference>
<feature type="transmembrane region" description="Helical" evidence="1">
    <location>
        <begin position="114"/>
        <end position="137"/>
    </location>
</feature>
<dbReference type="SUPFAM" id="SSF103501">
    <property type="entry name" value="Respiratory nitrate reductase 1 gamma chain"/>
    <property type="match status" value="1"/>
</dbReference>
<evidence type="ECO:0000256" key="1">
    <source>
        <dbReference type="SAM" id="Phobius"/>
    </source>
</evidence>
<proteinExistence type="predicted"/>
<gene>
    <name evidence="2" type="ORF">ENJ98_05700</name>
</gene>
<sequence length="220" mass="24565">MDAAELLLWARGPGLLLAVGIFLFGMLLKLAEILLLGRERNLAPVRASGVGAGFRTVFRRSFSMDRSSLKTSLFVHLAGYAFHLGLLAAIFLYTPHVQLFGALTGLTWPALPSPVVDLLTVIALVSLMALLWHRLTTPVLRLISTGQDYLAWALSFFPLLTGYMAYHHLWFDYDWLLAIHILSAELLLVFFPFTKLSHAVTLFMARWYNGMMAGQRGVQS</sequence>
<organism evidence="2">
    <name type="scientific">Thiolapillus brandeum</name>
    <dbReference type="NCBI Taxonomy" id="1076588"/>
    <lineage>
        <taxon>Bacteria</taxon>
        <taxon>Pseudomonadati</taxon>
        <taxon>Pseudomonadota</taxon>
        <taxon>Gammaproteobacteria</taxon>
        <taxon>Chromatiales</taxon>
        <taxon>Sedimenticolaceae</taxon>
        <taxon>Thiolapillus</taxon>
    </lineage>
</organism>
<evidence type="ECO:0008006" key="3">
    <source>
        <dbReference type="Google" id="ProtNLM"/>
    </source>
</evidence>
<name>A0A7C5IZ57_9GAMM</name>
<feature type="transmembrane region" description="Helical" evidence="1">
    <location>
        <begin position="15"/>
        <end position="36"/>
    </location>
</feature>